<evidence type="ECO:0000256" key="2">
    <source>
        <dbReference type="ARBA" id="ARBA00022676"/>
    </source>
</evidence>
<feature type="domain" description="Glycosyltransferase subfamily 4-like N-terminal" evidence="5">
    <location>
        <begin position="17"/>
        <end position="171"/>
    </location>
</feature>
<evidence type="ECO:0000313" key="7">
    <source>
        <dbReference type="Proteomes" id="UP000178885"/>
    </source>
</evidence>
<sequence length="378" mass="41349">MKRTPLHIVHTEASCGWGGQEIRILTEAEGMIHRGHLVEIWAVPGSDILEQAVRRAIAHRALPIERKGLRGIIAVRRALALTRPDVINTHSSTDAWLVALACRTLRDPPPMVRTRHISAPVPDNRATHWLYTRATRHIVTTGERLRETLIRDNRYPGDRITSVPTGIDPARFHPGEKGAARRALGLDPSARYVGIVATLRSWKGHLYLVDAFARLVADEPGLRLVIVGDGPMRQPIEERIARLGLASRVTLAGRQERVEQWLQALDAFCLPSYANEGVPQALLQAMFTGLPVVTTSVGSIGEAVTDGVTGLVVPPKDAPALAEALRRLLDDPALAARLGGAARERAPKQFGLETMLTGMEAVFRRLATPVSFSPEPSR</sequence>
<keyword evidence="2" id="KW-0328">Glycosyltransferase</keyword>
<dbReference type="EMBL" id="MFSU01000076">
    <property type="protein sequence ID" value="OGI46704.1"/>
    <property type="molecule type" value="Genomic_DNA"/>
</dbReference>
<protein>
    <submittedName>
        <fullName evidence="6">Glycosyl transferase family 1</fullName>
    </submittedName>
</protein>
<feature type="domain" description="Glycosyl transferase family 1" evidence="4">
    <location>
        <begin position="180"/>
        <end position="345"/>
    </location>
</feature>
<dbReference type="PANTHER" id="PTHR12526">
    <property type="entry name" value="GLYCOSYLTRANSFERASE"/>
    <property type="match status" value="1"/>
</dbReference>
<comment type="similarity">
    <text evidence="1">Belongs to the glycosyltransferase group 1 family. Glycosyltransferase 4 subfamily.</text>
</comment>
<evidence type="ECO:0000256" key="1">
    <source>
        <dbReference type="ARBA" id="ARBA00009481"/>
    </source>
</evidence>
<name>A0A1F6TNI6_9PROT</name>
<dbReference type="PANTHER" id="PTHR12526:SF640">
    <property type="entry name" value="COLANIC ACID BIOSYNTHESIS GLYCOSYLTRANSFERASE WCAL-RELATED"/>
    <property type="match status" value="1"/>
</dbReference>
<evidence type="ECO:0000256" key="3">
    <source>
        <dbReference type="ARBA" id="ARBA00022679"/>
    </source>
</evidence>
<dbReference type="InterPro" id="IPR001296">
    <property type="entry name" value="Glyco_trans_1"/>
</dbReference>
<evidence type="ECO:0000259" key="5">
    <source>
        <dbReference type="Pfam" id="PF13439"/>
    </source>
</evidence>
<accession>A0A1F6TNI6</accession>
<evidence type="ECO:0000259" key="4">
    <source>
        <dbReference type="Pfam" id="PF00534"/>
    </source>
</evidence>
<dbReference type="CDD" id="cd03801">
    <property type="entry name" value="GT4_PimA-like"/>
    <property type="match status" value="1"/>
</dbReference>
<dbReference type="Pfam" id="PF00534">
    <property type="entry name" value="Glycos_transf_1"/>
    <property type="match status" value="1"/>
</dbReference>
<dbReference type="GO" id="GO:0016757">
    <property type="term" value="F:glycosyltransferase activity"/>
    <property type="evidence" value="ECO:0007669"/>
    <property type="project" value="UniProtKB-KW"/>
</dbReference>
<dbReference type="STRING" id="1817760.A2151_06130"/>
<dbReference type="SUPFAM" id="SSF53756">
    <property type="entry name" value="UDP-Glycosyltransferase/glycogen phosphorylase"/>
    <property type="match status" value="1"/>
</dbReference>
<dbReference type="Proteomes" id="UP000178885">
    <property type="component" value="Unassembled WGS sequence"/>
</dbReference>
<reference evidence="6 7" key="1">
    <citation type="journal article" date="2016" name="Nat. Commun.">
        <title>Thousands of microbial genomes shed light on interconnected biogeochemical processes in an aquifer system.</title>
        <authorList>
            <person name="Anantharaman K."/>
            <person name="Brown C.T."/>
            <person name="Hug L.A."/>
            <person name="Sharon I."/>
            <person name="Castelle C.J."/>
            <person name="Probst A.J."/>
            <person name="Thomas B.C."/>
            <person name="Singh A."/>
            <person name="Wilkins M.J."/>
            <person name="Karaoz U."/>
            <person name="Brodie E.L."/>
            <person name="Williams K.H."/>
            <person name="Hubbard S.S."/>
            <person name="Banfield J.F."/>
        </authorList>
    </citation>
    <scope>NUCLEOTIDE SEQUENCE [LARGE SCALE GENOMIC DNA]</scope>
</reference>
<proteinExistence type="inferred from homology"/>
<dbReference type="AlphaFoldDB" id="A0A1F6TNI6"/>
<organism evidence="6 7">
    <name type="scientific">Candidatus Muproteobacteria bacterium RBG_16_65_34</name>
    <dbReference type="NCBI Taxonomy" id="1817760"/>
    <lineage>
        <taxon>Bacteria</taxon>
        <taxon>Pseudomonadati</taxon>
        <taxon>Pseudomonadota</taxon>
        <taxon>Candidatus Muproteobacteria</taxon>
    </lineage>
</organism>
<dbReference type="Gene3D" id="3.40.50.2000">
    <property type="entry name" value="Glycogen Phosphorylase B"/>
    <property type="match status" value="2"/>
</dbReference>
<dbReference type="InterPro" id="IPR028098">
    <property type="entry name" value="Glyco_trans_4-like_N"/>
</dbReference>
<dbReference type="Pfam" id="PF13439">
    <property type="entry name" value="Glyco_transf_4"/>
    <property type="match status" value="1"/>
</dbReference>
<comment type="caution">
    <text evidence="6">The sequence shown here is derived from an EMBL/GenBank/DDBJ whole genome shotgun (WGS) entry which is preliminary data.</text>
</comment>
<keyword evidence="3 6" id="KW-0808">Transferase</keyword>
<gene>
    <name evidence="6" type="ORF">A2151_06130</name>
</gene>
<evidence type="ECO:0000313" key="6">
    <source>
        <dbReference type="EMBL" id="OGI46704.1"/>
    </source>
</evidence>